<keyword evidence="3" id="KW-0862">Zinc</keyword>
<dbReference type="InterPro" id="IPR018289">
    <property type="entry name" value="MULE_transposase_dom"/>
</dbReference>
<evidence type="ECO:0000256" key="3">
    <source>
        <dbReference type="ARBA" id="ARBA00022833"/>
    </source>
</evidence>
<dbReference type="InterPro" id="IPR007588">
    <property type="entry name" value="Znf_FLYWCH"/>
</dbReference>
<keyword evidence="1" id="KW-0479">Metal-binding</keyword>
<feature type="domain" description="MULE transposase" evidence="5">
    <location>
        <begin position="188"/>
        <end position="273"/>
    </location>
</feature>
<organism evidence="6">
    <name type="scientific">Trichuris suis</name>
    <name type="common">pig whipworm</name>
    <dbReference type="NCBI Taxonomy" id="68888"/>
    <lineage>
        <taxon>Eukaryota</taxon>
        <taxon>Metazoa</taxon>
        <taxon>Ecdysozoa</taxon>
        <taxon>Nematoda</taxon>
        <taxon>Enoplea</taxon>
        <taxon>Dorylaimia</taxon>
        <taxon>Trichinellida</taxon>
        <taxon>Trichuridae</taxon>
        <taxon>Trichuris</taxon>
    </lineage>
</organism>
<evidence type="ECO:0000313" key="6">
    <source>
        <dbReference type="EMBL" id="KFD63430.1"/>
    </source>
</evidence>
<dbReference type="EMBL" id="KL367573">
    <property type="protein sequence ID" value="KFD63430.1"/>
    <property type="molecule type" value="Genomic_DNA"/>
</dbReference>
<dbReference type="Proteomes" id="UP000030758">
    <property type="component" value="Unassembled WGS sequence"/>
</dbReference>
<name>A0A085N1T4_9BILA</name>
<protein>
    <recommendedName>
        <fullName evidence="7">MULE transposase domain-containing protein</fullName>
    </recommendedName>
</protein>
<evidence type="ECO:0000259" key="4">
    <source>
        <dbReference type="Pfam" id="PF04500"/>
    </source>
</evidence>
<evidence type="ECO:0008006" key="7">
    <source>
        <dbReference type="Google" id="ProtNLM"/>
    </source>
</evidence>
<accession>A0A085N1T4</accession>
<feature type="domain" description="FLYWCH-type" evidence="4">
    <location>
        <begin position="8"/>
        <end position="69"/>
    </location>
</feature>
<reference evidence="6" key="1">
    <citation type="journal article" date="2014" name="Nat. Genet.">
        <title>Genome and transcriptome of the porcine whipworm Trichuris suis.</title>
        <authorList>
            <person name="Jex A.R."/>
            <person name="Nejsum P."/>
            <person name="Schwarz E.M."/>
            <person name="Hu L."/>
            <person name="Young N.D."/>
            <person name="Hall R.S."/>
            <person name="Korhonen P.K."/>
            <person name="Liao S."/>
            <person name="Thamsborg S."/>
            <person name="Xia J."/>
            <person name="Xu P."/>
            <person name="Wang S."/>
            <person name="Scheerlinck J.P."/>
            <person name="Hofmann A."/>
            <person name="Sternberg P.W."/>
            <person name="Wang J."/>
            <person name="Gasser R.B."/>
        </authorList>
    </citation>
    <scope>NUCLEOTIDE SEQUENCE [LARGE SCALE GENOMIC DNA]</scope>
    <source>
        <strain evidence="6">DCEP-RM93F</strain>
    </source>
</reference>
<dbReference type="GO" id="GO:0008270">
    <property type="term" value="F:zinc ion binding"/>
    <property type="evidence" value="ECO:0007669"/>
    <property type="project" value="UniProtKB-KW"/>
</dbReference>
<gene>
    <name evidence="6" type="ORF">M514_08606</name>
</gene>
<dbReference type="Pfam" id="PF10551">
    <property type="entry name" value="MULE"/>
    <property type="match status" value="1"/>
</dbReference>
<proteinExistence type="predicted"/>
<sequence>MEETCITVASKRGFDKLNVAGYLMQRERTRNEKSSWRCEKNEAFFCRGRAVTRYSNNKHVLIKFVEHNHSPNASSADVAMAIEGLKTRARVTGDAPCQLIQTYMTSTAADIAPCLPSSNALRCQVRRIRRGQRTVELKALSDVHVPETLRKTLNGEQFLVKDAVVGEDRILLFTTTANIHKLSGAPMWLMDGTFRTTPNVFYQMYTIHATIGSRSFPLVYAMMSAESQALYTRLFEDLVDFAEEQELRLSPGIIMTDLELAAINAAKSEFEGVTNKLKAAPLVGIGIPPPDEIPVAFDQLKLQMPEEASDVTDWFESTYVHGRIRSRLRGPATARTPPLFPPAMWSVYDTTRDGLPRTQNSTEAWHRRWQVLVGGGHVAVYWAIEELRKEQRRVETECERLLGELSEARAHSALSHDQRLRNILNDRASRPHLMDYLRAIAYNLSL</sequence>
<dbReference type="AlphaFoldDB" id="A0A085N1T4"/>
<evidence type="ECO:0000259" key="5">
    <source>
        <dbReference type="Pfam" id="PF10551"/>
    </source>
</evidence>
<evidence type="ECO:0000256" key="2">
    <source>
        <dbReference type="ARBA" id="ARBA00022771"/>
    </source>
</evidence>
<keyword evidence="2" id="KW-0863">Zinc-finger</keyword>
<evidence type="ECO:0000256" key="1">
    <source>
        <dbReference type="ARBA" id="ARBA00022723"/>
    </source>
</evidence>
<dbReference type="Gene3D" id="2.20.25.240">
    <property type="match status" value="1"/>
</dbReference>
<dbReference type="Pfam" id="PF04500">
    <property type="entry name" value="FLYWCH"/>
    <property type="match status" value="1"/>
</dbReference>